<dbReference type="AlphaFoldDB" id="A0A2P2JE51"/>
<evidence type="ECO:0000313" key="1">
    <source>
        <dbReference type="EMBL" id="MBW91745.1"/>
    </source>
</evidence>
<name>A0A2P2JE51_RHIMU</name>
<dbReference type="EMBL" id="GGEC01011262">
    <property type="protein sequence ID" value="MBW91745.1"/>
    <property type="molecule type" value="Transcribed_RNA"/>
</dbReference>
<reference evidence="1" key="1">
    <citation type="submission" date="2018-02" db="EMBL/GenBank/DDBJ databases">
        <title>Rhizophora mucronata_Transcriptome.</title>
        <authorList>
            <person name="Meera S.P."/>
            <person name="Sreeshan A."/>
            <person name="Augustine A."/>
        </authorList>
    </citation>
    <scope>NUCLEOTIDE SEQUENCE</scope>
    <source>
        <tissue evidence="1">Leaf</tissue>
    </source>
</reference>
<proteinExistence type="predicted"/>
<accession>A0A2P2JE51</accession>
<organism evidence="1">
    <name type="scientific">Rhizophora mucronata</name>
    <name type="common">Asiatic mangrove</name>
    <dbReference type="NCBI Taxonomy" id="61149"/>
    <lineage>
        <taxon>Eukaryota</taxon>
        <taxon>Viridiplantae</taxon>
        <taxon>Streptophyta</taxon>
        <taxon>Embryophyta</taxon>
        <taxon>Tracheophyta</taxon>
        <taxon>Spermatophyta</taxon>
        <taxon>Magnoliopsida</taxon>
        <taxon>eudicotyledons</taxon>
        <taxon>Gunneridae</taxon>
        <taxon>Pentapetalae</taxon>
        <taxon>rosids</taxon>
        <taxon>fabids</taxon>
        <taxon>Malpighiales</taxon>
        <taxon>Rhizophoraceae</taxon>
        <taxon>Rhizophora</taxon>
    </lineage>
</organism>
<sequence>MRYIEVIKTFMLSLLYLQFHPLNHSDQAMMSTEALFYFIFSFSIVG</sequence>
<protein>
    <submittedName>
        <fullName evidence="1">Uncharacterized protein</fullName>
    </submittedName>
</protein>